<feature type="domain" description="N-acetyltransferase" evidence="2">
    <location>
        <begin position="5"/>
        <end position="149"/>
    </location>
</feature>
<dbReference type="CDD" id="cd04301">
    <property type="entry name" value="NAT_SF"/>
    <property type="match status" value="1"/>
</dbReference>
<dbReference type="Proteomes" id="UP001592528">
    <property type="component" value="Unassembled WGS sequence"/>
</dbReference>
<feature type="region of interest" description="Disordered" evidence="1">
    <location>
        <begin position="169"/>
        <end position="202"/>
    </location>
</feature>
<evidence type="ECO:0000313" key="3">
    <source>
        <dbReference type="EMBL" id="MFC1407266.1"/>
    </source>
</evidence>
<dbReference type="Pfam" id="PF00583">
    <property type="entry name" value="Acetyltransf_1"/>
    <property type="match status" value="1"/>
</dbReference>
<organism evidence="3 4">
    <name type="scientific">Streptacidiphilus cavernicola</name>
    <dbReference type="NCBI Taxonomy" id="3342716"/>
    <lineage>
        <taxon>Bacteria</taxon>
        <taxon>Bacillati</taxon>
        <taxon>Actinomycetota</taxon>
        <taxon>Actinomycetes</taxon>
        <taxon>Kitasatosporales</taxon>
        <taxon>Streptomycetaceae</taxon>
        <taxon>Streptacidiphilus</taxon>
    </lineage>
</organism>
<dbReference type="GO" id="GO:0016746">
    <property type="term" value="F:acyltransferase activity"/>
    <property type="evidence" value="ECO:0007669"/>
    <property type="project" value="UniProtKB-KW"/>
</dbReference>
<dbReference type="RefSeq" id="WP_051726581.1">
    <property type="nucleotide sequence ID" value="NZ_JBHEZZ010000041.1"/>
</dbReference>
<dbReference type="EC" id="2.3.1.-" evidence="3"/>
<dbReference type="PANTHER" id="PTHR41700:SF1">
    <property type="entry name" value="N-ACETYLTRANSFERASE DOMAIN-CONTAINING PROTEIN"/>
    <property type="match status" value="1"/>
</dbReference>
<accession>A0ABV6V0M0</accession>
<keyword evidence="3" id="KW-0012">Acyltransferase</keyword>
<sequence length="268" mass="28738">MDNGLRITDLRRRDELEALGTLLDGIWGAPAPLVPFSVLRALAHCGGMVLGAYDGQGALVGGAVGFRAPDQPSLHSHLVGVDPAHQRSGIGRAVKEHQRQWCLVRGVTSMTWTFDPLVHRNAFFNINRLGALGTAYIPDYYGEMTDQHNRGLPSDRVLVLWDLTDSGHTRADPAPHGEPLLAPGQDGAPLDGGGSARPPANAPVTLRLPTVVHSQHALAWRHALRARMAPLLDTGYRWTAVDRDGTCTLEAGPTVPVTPEASLMSTGE</sequence>
<keyword evidence="4" id="KW-1185">Reference proteome</keyword>
<protein>
    <submittedName>
        <fullName evidence="3">GNAT family N-acetyltransferase</fullName>
        <ecNumber evidence="3">2.3.1.-</ecNumber>
    </submittedName>
</protein>
<evidence type="ECO:0000259" key="2">
    <source>
        <dbReference type="PROSITE" id="PS51186"/>
    </source>
</evidence>
<dbReference type="PROSITE" id="PS51186">
    <property type="entry name" value="GNAT"/>
    <property type="match status" value="1"/>
</dbReference>
<dbReference type="InterPro" id="IPR000182">
    <property type="entry name" value="GNAT_dom"/>
</dbReference>
<comment type="caution">
    <text evidence="3">The sequence shown here is derived from an EMBL/GenBank/DDBJ whole genome shotgun (WGS) entry which is preliminary data.</text>
</comment>
<dbReference type="Gene3D" id="3.40.630.30">
    <property type="match status" value="1"/>
</dbReference>
<name>A0ABV6V0M0_9ACTN</name>
<dbReference type="InterPro" id="IPR038764">
    <property type="entry name" value="GNAT_N_AcTrfase_prd"/>
</dbReference>
<proteinExistence type="predicted"/>
<dbReference type="InterPro" id="IPR016181">
    <property type="entry name" value="Acyl_CoA_acyltransferase"/>
</dbReference>
<dbReference type="PANTHER" id="PTHR41700">
    <property type="entry name" value="GCN5-RELATED N-ACETYLTRANSFERASE"/>
    <property type="match status" value="1"/>
</dbReference>
<evidence type="ECO:0000256" key="1">
    <source>
        <dbReference type="SAM" id="MobiDB-lite"/>
    </source>
</evidence>
<reference evidence="3 4" key="1">
    <citation type="submission" date="2024-09" db="EMBL/GenBank/DDBJ databases">
        <authorList>
            <person name="Lee S.D."/>
        </authorList>
    </citation>
    <scope>NUCLEOTIDE SEQUENCE [LARGE SCALE GENOMIC DNA]</scope>
    <source>
        <strain evidence="3 4">N1-5</strain>
    </source>
</reference>
<evidence type="ECO:0000313" key="4">
    <source>
        <dbReference type="Proteomes" id="UP001592528"/>
    </source>
</evidence>
<dbReference type="EMBL" id="JBHEZZ010000041">
    <property type="protein sequence ID" value="MFC1407266.1"/>
    <property type="molecule type" value="Genomic_DNA"/>
</dbReference>
<gene>
    <name evidence="3" type="ORF">ACEZDJ_38885</name>
</gene>
<dbReference type="SUPFAM" id="SSF55729">
    <property type="entry name" value="Acyl-CoA N-acyltransferases (Nat)"/>
    <property type="match status" value="1"/>
</dbReference>
<keyword evidence="3" id="KW-0808">Transferase</keyword>